<evidence type="ECO:0000256" key="1">
    <source>
        <dbReference type="PROSITE-ProRule" id="PRU00339"/>
    </source>
</evidence>
<name>D7DID6_METV0</name>
<feature type="signal peptide" evidence="2">
    <location>
        <begin position="1"/>
        <end position="23"/>
    </location>
</feature>
<evidence type="ECO:0000256" key="2">
    <source>
        <dbReference type="SAM" id="SignalP"/>
    </source>
</evidence>
<dbReference type="SUPFAM" id="SSF48452">
    <property type="entry name" value="TPR-like"/>
    <property type="match status" value="1"/>
</dbReference>
<evidence type="ECO:0000313" key="4">
    <source>
        <dbReference type="Proteomes" id="UP000000383"/>
    </source>
</evidence>
<dbReference type="PANTHER" id="PTHR43019:SF23">
    <property type="entry name" value="PROTEASE DO-LIKE 5, CHLOROPLASTIC"/>
    <property type="match status" value="1"/>
</dbReference>
<dbReference type="OrthoDB" id="8559597at2"/>
<feature type="chain" id="PRO_5003094709" evidence="2">
    <location>
        <begin position="24"/>
        <end position="340"/>
    </location>
</feature>
<dbReference type="InterPro" id="IPR019734">
    <property type="entry name" value="TPR_rpt"/>
</dbReference>
<dbReference type="Pfam" id="PF13365">
    <property type="entry name" value="Trypsin_2"/>
    <property type="match status" value="1"/>
</dbReference>
<reference evidence="4" key="1">
    <citation type="submission" date="2010-05" db="EMBL/GenBank/DDBJ databases">
        <title>Complete sequence of Methylotenera sp. 301.</title>
        <authorList>
            <person name="Lucas S."/>
            <person name="Copeland A."/>
            <person name="Lapidus A."/>
            <person name="Cheng J.-F."/>
            <person name="Bruce D."/>
            <person name="Goodwin L."/>
            <person name="Pitluck S."/>
            <person name="Clum A."/>
            <person name="Land M."/>
            <person name="Hauser L."/>
            <person name="Kyrpides N."/>
            <person name="Ivanova N."/>
            <person name="Chistoservova L."/>
            <person name="Kalyuzhnaya M."/>
            <person name="Woyke T."/>
        </authorList>
    </citation>
    <scope>NUCLEOTIDE SEQUENCE [LARGE SCALE GENOMIC DNA]</scope>
    <source>
        <strain evidence="4">301</strain>
    </source>
</reference>
<proteinExistence type="predicted"/>
<dbReference type="HOGENOM" id="CLU_069796_0_0_4"/>
<dbReference type="Gene3D" id="2.40.10.10">
    <property type="entry name" value="Trypsin-like serine proteases"/>
    <property type="match status" value="2"/>
</dbReference>
<dbReference type="RefSeq" id="WP_013148133.1">
    <property type="nucleotide sequence ID" value="NC_014207.1"/>
</dbReference>
<dbReference type="AlphaFoldDB" id="D7DID6"/>
<dbReference type="eggNOG" id="COG4235">
    <property type="taxonomic scope" value="Bacteria"/>
</dbReference>
<evidence type="ECO:0000313" key="3">
    <source>
        <dbReference type="EMBL" id="ADI29821.1"/>
    </source>
</evidence>
<dbReference type="SUPFAM" id="SSF50494">
    <property type="entry name" value="Trypsin-like serine proteases"/>
    <property type="match status" value="1"/>
</dbReference>
<dbReference type="PROSITE" id="PS50005">
    <property type="entry name" value="TPR"/>
    <property type="match status" value="1"/>
</dbReference>
<dbReference type="InterPro" id="IPR009003">
    <property type="entry name" value="Peptidase_S1_PA"/>
</dbReference>
<dbReference type="InterPro" id="IPR043504">
    <property type="entry name" value="Peptidase_S1_PA_chymotrypsin"/>
</dbReference>
<reference evidence="3 4" key="2">
    <citation type="journal article" date="2011" name="J. Bacteriol.">
        <title>Genomes of three methylotrophs from a single niche uncover genetic and metabolic divergence of Methylophilaceae.</title>
        <authorList>
            <person name="Lapidus A."/>
            <person name="Clum A."/>
            <person name="Labutti K."/>
            <person name="Kaluzhnaya M.G."/>
            <person name="Lim S."/>
            <person name="Beck D.A."/>
            <person name="Glavina Del Rio T."/>
            <person name="Nolan M."/>
            <person name="Mavromatis K."/>
            <person name="Huntemann M."/>
            <person name="Lucas S."/>
            <person name="Lidstrom M.E."/>
            <person name="Ivanova N."/>
            <person name="Chistoserdova L."/>
        </authorList>
    </citation>
    <scope>NUCLEOTIDE SEQUENCE [LARGE SCALE GENOMIC DNA]</scope>
    <source>
        <strain evidence="3 4">301</strain>
    </source>
</reference>
<keyword evidence="2" id="KW-0732">Signal</keyword>
<dbReference type="KEGG" id="meh:M301_1438"/>
<organism evidence="3 4">
    <name type="scientific">Methylotenera versatilis (strain 301)</name>
    <dbReference type="NCBI Taxonomy" id="666681"/>
    <lineage>
        <taxon>Bacteria</taxon>
        <taxon>Pseudomonadati</taxon>
        <taxon>Pseudomonadota</taxon>
        <taxon>Betaproteobacteria</taxon>
        <taxon>Nitrosomonadales</taxon>
        <taxon>Methylophilaceae</taxon>
        <taxon>Methylotenera</taxon>
    </lineage>
</organism>
<dbReference type="Pfam" id="PF13431">
    <property type="entry name" value="TPR_17"/>
    <property type="match status" value="1"/>
</dbReference>
<feature type="repeat" description="TPR" evidence="1">
    <location>
        <begin position="259"/>
        <end position="292"/>
    </location>
</feature>
<gene>
    <name evidence="3" type="ordered locus">M301_1438</name>
</gene>
<accession>D7DID6</accession>
<dbReference type="EMBL" id="CP002056">
    <property type="protein sequence ID" value="ADI29821.1"/>
    <property type="molecule type" value="Genomic_DNA"/>
</dbReference>
<dbReference type="eggNOG" id="COG0265">
    <property type="taxonomic scope" value="Bacteria"/>
</dbReference>
<dbReference type="Proteomes" id="UP000000383">
    <property type="component" value="Chromosome"/>
</dbReference>
<dbReference type="Gene3D" id="1.25.40.10">
    <property type="entry name" value="Tetratricopeptide repeat domain"/>
    <property type="match status" value="1"/>
</dbReference>
<dbReference type="PANTHER" id="PTHR43019">
    <property type="entry name" value="SERINE ENDOPROTEASE DEGS"/>
    <property type="match status" value="1"/>
</dbReference>
<dbReference type="SMART" id="SM00028">
    <property type="entry name" value="TPR"/>
    <property type="match status" value="1"/>
</dbReference>
<keyword evidence="4" id="KW-1185">Reference proteome</keyword>
<dbReference type="InterPro" id="IPR011990">
    <property type="entry name" value="TPR-like_helical_dom_sf"/>
</dbReference>
<sequence precursor="true">MPKFTPRFILLAALLAFAQNALAIDQQKVLSALQTVVMVRGYNDTGGLSYGSGVVVGENKVMTNCHIFRSTKQPWVARGEDSYDIVSVQADRWHDLCLVSTINLPFKPATIIKNHDLKRGQEIISIGHSNGAPSPLTSAGIINSSYTFEGGRVIRSSAAFRMGASGSGIFDTEGNLLGINTFKTPGRHAYFYSLPIEWLADLEKLPVETTFPIKGKAFWEEDDDKKPFFMQIALPEINQDWPKLAKIAQSWIDIDPKNSDAWYELGNAQENMQKIDEAKIAYKKSVALDASNTDSLFRLGAIAQSAGDKVVVHDINVAIANINKDLAQEYSHMLGCETEC</sequence>
<dbReference type="STRING" id="666681.M301_1438"/>
<protein>
    <submittedName>
        <fullName evidence="3">TPR repeat-containing protein</fullName>
    </submittedName>
</protein>
<keyword evidence="1" id="KW-0802">TPR repeat</keyword>